<dbReference type="Gene3D" id="1.10.3460.10">
    <property type="entry name" value="Chlorophyll a/b binding protein domain"/>
    <property type="match status" value="1"/>
</dbReference>
<feature type="binding site" evidence="9">
    <location>
        <position position="119"/>
    </location>
    <ligand>
        <name>chlorophyll a</name>
        <dbReference type="ChEBI" id="CHEBI:58416"/>
        <label>1</label>
    </ligand>
</feature>
<reference evidence="12" key="1">
    <citation type="submission" date="2021-01" db="EMBL/GenBank/DDBJ databases">
        <authorList>
            <person name="Corre E."/>
            <person name="Pelletier E."/>
            <person name="Niang G."/>
            <person name="Scheremetjew M."/>
            <person name="Finn R."/>
            <person name="Kale V."/>
            <person name="Holt S."/>
            <person name="Cochrane G."/>
            <person name="Meng A."/>
            <person name="Brown T."/>
            <person name="Cohen L."/>
        </authorList>
    </citation>
    <scope>NUCLEOTIDE SEQUENCE</scope>
    <source>
        <strain evidence="12">CCMP127</strain>
    </source>
</reference>
<feature type="binding site" description="axial binding residue" evidence="9">
    <location>
        <position position="124"/>
    </location>
    <ligand>
        <name>chlorophyll b</name>
        <dbReference type="ChEBI" id="CHEBI:61721"/>
        <label>1</label>
    </ligand>
    <ligandPart>
        <name>Mg</name>
        <dbReference type="ChEBI" id="CHEBI:25107"/>
    </ligandPart>
</feature>
<evidence type="ECO:0008006" key="13">
    <source>
        <dbReference type="Google" id="ProtNLM"/>
    </source>
</evidence>
<evidence type="ECO:0000256" key="8">
    <source>
        <dbReference type="ARBA" id="ARBA00044011"/>
    </source>
</evidence>
<dbReference type="GO" id="GO:0009507">
    <property type="term" value="C:chloroplast"/>
    <property type="evidence" value="ECO:0007669"/>
    <property type="project" value="UniProtKB-SubCell"/>
</dbReference>
<comment type="subunit">
    <text evidence="8">The LHC complex of chromophytic algae is composed of fucoxanthin, chlorophyll A and C bound non-covalently by fucoxanthin chlorophyll proteins (FCPs). The ratio of the pigments in LHC; fucoxanthin: chlorophyll C: chlorophyll A; (0.6-1): (0.1-0.3): (1).</text>
</comment>
<feature type="signal peptide" evidence="11">
    <location>
        <begin position="1"/>
        <end position="20"/>
    </location>
</feature>
<keyword evidence="5" id="KW-0602">Photosynthesis</keyword>
<keyword evidence="4" id="KW-0150">Chloroplast</keyword>
<dbReference type="GO" id="GO:0016168">
    <property type="term" value="F:chlorophyll binding"/>
    <property type="evidence" value="ECO:0007669"/>
    <property type="project" value="UniProtKB-KW"/>
</dbReference>
<comment type="function">
    <text evidence="1">The light-harvesting complex (LHC) functions as a light receptor, it captures and delivers excitation energy to photosystems with which it is closely associated. Energy is transferred from the carotenoid and chlorophyll C (or B) to chlorophyll A and the photosynthetic reaction centers where it is used to synthesize ATP and reducing power.</text>
</comment>
<keyword evidence="6" id="KW-0934">Plastid</keyword>
<evidence type="ECO:0000256" key="6">
    <source>
        <dbReference type="ARBA" id="ARBA00022640"/>
    </source>
</evidence>
<keyword evidence="11" id="KW-0732">Signal</keyword>
<dbReference type="PANTHER" id="PTHR21649">
    <property type="entry name" value="CHLOROPHYLL A/B BINDING PROTEIN"/>
    <property type="match status" value="1"/>
</dbReference>
<organism evidence="12">
    <name type="scientific">Amphora coffeiformis</name>
    <dbReference type="NCBI Taxonomy" id="265554"/>
    <lineage>
        <taxon>Eukaryota</taxon>
        <taxon>Sar</taxon>
        <taxon>Stramenopiles</taxon>
        <taxon>Ochrophyta</taxon>
        <taxon>Bacillariophyta</taxon>
        <taxon>Bacillariophyceae</taxon>
        <taxon>Bacillariophycidae</taxon>
        <taxon>Thalassiophysales</taxon>
        <taxon>Catenulaceae</taxon>
        <taxon>Amphora</taxon>
    </lineage>
</organism>
<feature type="region of interest" description="Disordered" evidence="10">
    <location>
        <begin position="45"/>
        <end position="65"/>
    </location>
</feature>
<evidence type="ECO:0000256" key="9">
    <source>
        <dbReference type="PIRSR" id="PIRSR601344-1"/>
    </source>
</evidence>
<dbReference type="EMBL" id="HBIM01025071">
    <property type="protein sequence ID" value="CAE0422017.1"/>
    <property type="molecule type" value="Transcribed_RNA"/>
</dbReference>
<proteinExistence type="inferred from homology"/>
<evidence type="ECO:0000256" key="10">
    <source>
        <dbReference type="SAM" id="MobiDB-lite"/>
    </source>
</evidence>
<feature type="binding site" evidence="9">
    <location>
        <position position="122"/>
    </location>
    <ligand>
        <name>chlorophyll a</name>
        <dbReference type="ChEBI" id="CHEBI:58416"/>
        <label>1</label>
    </ligand>
</feature>
<comment type="similarity">
    <text evidence="3">Belongs to the fucoxanthin chlorophyll protein family.</text>
</comment>
<dbReference type="GO" id="GO:0009765">
    <property type="term" value="P:photosynthesis, light harvesting"/>
    <property type="evidence" value="ECO:0007669"/>
    <property type="project" value="InterPro"/>
</dbReference>
<keyword evidence="7" id="KW-0437">Light-harvesting polypeptide</keyword>
<accession>A0A7S3LFC0</accession>
<feature type="chain" id="PRO_5031159104" description="Plastid light harvesting protein" evidence="11">
    <location>
        <begin position="21"/>
        <end position="273"/>
    </location>
</feature>
<keyword evidence="9" id="KW-0148">Chlorophyll</keyword>
<evidence type="ECO:0000256" key="3">
    <source>
        <dbReference type="ARBA" id="ARBA00005933"/>
    </source>
</evidence>
<evidence type="ECO:0000256" key="1">
    <source>
        <dbReference type="ARBA" id="ARBA00004022"/>
    </source>
</evidence>
<evidence type="ECO:0000313" key="12">
    <source>
        <dbReference type="EMBL" id="CAE0422017.1"/>
    </source>
</evidence>
<evidence type="ECO:0000256" key="11">
    <source>
        <dbReference type="SAM" id="SignalP"/>
    </source>
</evidence>
<dbReference type="SUPFAM" id="SSF103511">
    <property type="entry name" value="Chlorophyll a-b binding protein"/>
    <property type="match status" value="1"/>
</dbReference>
<evidence type="ECO:0000256" key="4">
    <source>
        <dbReference type="ARBA" id="ARBA00022528"/>
    </source>
</evidence>
<dbReference type="AlphaFoldDB" id="A0A7S3LFC0"/>
<dbReference type="GO" id="GO:0030076">
    <property type="term" value="C:light-harvesting complex"/>
    <property type="evidence" value="ECO:0007669"/>
    <property type="project" value="UniProtKB-KW"/>
</dbReference>
<sequence>MIITMKSFLNALMIPASAVAFVTHQPRSLSRISRHDDDLSTIRSVAGSDWDNTDDNVPSVDLDLPPPPSKRKEIVMSPAIPFLECPPVLVDCTMAGNVGFDPLGFAKTEEDLMVMRESEIRHARLAMLAAAGWPLSELLDRHIADFFGLDSILDAYDRAPSLLNGGLERVSPIWWGTCLGLTAAIDLDAIAKARSGDPEYFPGNLGFDPLNLFPPDEEGRARMELAEIKHGRLSMIAVAAFALQEYVTSLGVIDETPFFFFPLSESLERMGFV</sequence>
<gene>
    <name evidence="12" type="ORF">ACOF00016_LOCUS18620</name>
</gene>
<feature type="binding site" evidence="9">
    <location>
        <position position="244"/>
    </location>
    <ligand>
        <name>chlorophyll a</name>
        <dbReference type="ChEBI" id="CHEBI:58416"/>
        <label>1</label>
    </ligand>
</feature>
<protein>
    <recommendedName>
        <fullName evidence="13">Plastid light harvesting protein</fullName>
    </recommendedName>
</protein>
<dbReference type="Pfam" id="PF00504">
    <property type="entry name" value="Chloroa_b-bind"/>
    <property type="match status" value="1"/>
</dbReference>
<dbReference type="InterPro" id="IPR001344">
    <property type="entry name" value="Chloro_AB-bd_pln"/>
</dbReference>
<evidence type="ECO:0000256" key="5">
    <source>
        <dbReference type="ARBA" id="ARBA00022531"/>
    </source>
</evidence>
<evidence type="ECO:0000256" key="7">
    <source>
        <dbReference type="ARBA" id="ARBA00023243"/>
    </source>
</evidence>
<comment type="subcellular location">
    <subcellularLocation>
        <location evidence="2">Plastid</location>
        <location evidence="2">Chloroplast</location>
    </subcellularLocation>
</comment>
<name>A0A7S3LFC0_9STRA</name>
<dbReference type="GO" id="GO:0016020">
    <property type="term" value="C:membrane"/>
    <property type="evidence" value="ECO:0007669"/>
    <property type="project" value="InterPro"/>
</dbReference>
<evidence type="ECO:0000256" key="2">
    <source>
        <dbReference type="ARBA" id="ARBA00004229"/>
    </source>
</evidence>
<feature type="binding site" evidence="9">
    <location>
        <position position="227"/>
    </location>
    <ligand>
        <name>chlorophyll a</name>
        <dbReference type="ChEBI" id="CHEBI:58416"/>
        <label>1</label>
    </ligand>
</feature>
<feature type="binding site" evidence="9">
    <location>
        <position position="232"/>
    </location>
    <ligand>
        <name>chlorophyll a</name>
        <dbReference type="ChEBI" id="CHEBI:58416"/>
        <label>1</label>
    </ligand>
</feature>
<keyword evidence="9" id="KW-0157">Chromophore</keyword>
<dbReference type="InterPro" id="IPR022796">
    <property type="entry name" value="Chloroa_b-bind"/>
</dbReference>